<sequence length="117" mass="12810">MKTMKNNEKGPALSNFSLFFKNHVLNLKIFNKILFAGMIVLGILYLAGTNDLAIQGFALSDLKEQRNRLAAENKKLELKAMALSSYNIISSKVDSLKMVAVGEIDYISAGSGIVAKK</sequence>
<keyword evidence="1" id="KW-0472">Membrane</keyword>
<evidence type="ECO:0000313" key="3">
    <source>
        <dbReference type="Proteomes" id="UP000034190"/>
    </source>
</evidence>
<keyword evidence="1" id="KW-0812">Transmembrane</keyword>
<comment type="caution">
    <text evidence="2">The sequence shown here is derived from an EMBL/GenBank/DDBJ whole genome shotgun (WGS) entry which is preliminary data.</text>
</comment>
<name>A0A0G0X549_9BACT</name>
<evidence type="ECO:0000313" key="2">
    <source>
        <dbReference type="EMBL" id="KKR91780.1"/>
    </source>
</evidence>
<feature type="transmembrane region" description="Helical" evidence="1">
    <location>
        <begin position="29"/>
        <end position="48"/>
    </location>
</feature>
<accession>A0A0G0X549</accession>
<dbReference type="AlphaFoldDB" id="A0A0G0X549"/>
<gene>
    <name evidence="2" type="ORF">UU43_C0002G0089</name>
</gene>
<protein>
    <submittedName>
        <fullName evidence="2">Uncharacterized protein</fullName>
    </submittedName>
</protein>
<proteinExistence type="predicted"/>
<organism evidence="2 3">
    <name type="scientific">Candidatus Falkowbacteria bacterium GW2011_GWA2_41_14</name>
    <dbReference type="NCBI Taxonomy" id="1618635"/>
    <lineage>
        <taxon>Bacteria</taxon>
        <taxon>Candidatus Falkowiibacteriota</taxon>
    </lineage>
</organism>
<dbReference type="EMBL" id="LCAP01000002">
    <property type="protein sequence ID" value="KKR91780.1"/>
    <property type="molecule type" value="Genomic_DNA"/>
</dbReference>
<keyword evidence="1" id="KW-1133">Transmembrane helix</keyword>
<dbReference type="Proteomes" id="UP000034190">
    <property type="component" value="Unassembled WGS sequence"/>
</dbReference>
<reference evidence="2 3" key="1">
    <citation type="journal article" date="2015" name="Nature">
        <title>rRNA introns, odd ribosomes, and small enigmatic genomes across a large radiation of phyla.</title>
        <authorList>
            <person name="Brown C.T."/>
            <person name="Hug L.A."/>
            <person name="Thomas B.C."/>
            <person name="Sharon I."/>
            <person name="Castelle C.J."/>
            <person name="Singh A."/>
            <person name="Wilkins M.J."/>
            <person name="Williams K.H."/>
            <person name="Banfield J.F."/>
        </authorList>
    </citation>
    <scope>NUCLEOTIDE SEQUENCE [LARGE SCALE GENOMIC DNA]</scope>
</reference>
<evidence type="ECO:0000256" key="1">
    <source>
        <dbReference type="SAM" id="Phobius"/>
    </source>
</evidence>